<name>A0A232F095_9HYME</name>
<proteinExistence type="predicted"/>
<protein>
    <submittedName>
        <fullName evidence="1">Uncharacterized protein</fullName>
    </submittedName>
</protein>
<accession>A0A232F095</accession>
<reference evidence="1 2" key="1">
    <citation type="journal article" date="2017" name="Curr. Biol.">
        <title>The Evolution of Venom by Co-option of Single-Copy Genes.</title>
        <authorList>
            <person name="Martinson E.O."/>
            <person name="Mrinalini"/>
            <person name="Kelkar Y.D."/>
            <person name="Chang C.H."/>
            <person name="Werren J.H."/>
        </authorList>
    </citation>
    <scope>NUCLEOTIDE SEQUENCE [LARGE SCALE GENOMIC DNA]</scope>
    <source>
        <strain evidence="1 2">Alberta</strain>
        <tissue evidence="1">Whole body</tissue>
    </source>
</reference>
<dbReference type="STRING" id="543379.A0A232F095"/>
<dbReference type="AlphaFoldDB" id="A0A232F095"/>
<keyword evidence="2" id="KW-1185">Reference proteome</keyword>
<evidence type="ECO:0000313" key="1">
    <source>
        <dbReference type="EMBL" id="OXU24186.1"/>
    </source>
</evidence>
<sequence length="511" mass="60670">MLKRMVLMNRCTLCAIPMQIPLVFVKNHRTVMSSYEGFQFKRPFQPNKILKKNNSKEPRNRVNVRVKDSHVSAVRLLLERFEVDMNELNTHKSIFVETTYTIERRIMLLQELGVPKITISCIVNFIRGMYLPVDRFKANFAIDPDFNIAQNLLSYTENPNINSQAIDHLNESMTMKQYYAICFAYYLKTELDLDEVQVKRISYKKYTPVLYNSFRLVKETLKIVRDMQFPVSLMIKNKYIFSLHPENASSVIDMIKSFNLPNKTLLRYPKLFYYDLDDLRTLLYYFKQYNITPQMIQSCYQIFHLSSAEFKRRVEHILSNPFTLVYQTHPRFLVLVRDYHIILPRIRYLQEKNLKFATIYTLTTFHNYLEILISKKKMNLLNIRSFLQSQFGSKGEELIEPIRRHACYAYAPLVQNYETLVYLKEVYPKEAIIKHIYAILYNKLDLQAAREVIMNDPEYSQWAPDKLLALCVYKIEEKCHFSGEAVLEPEKYAESVKEESSQDISKEMNRI</sequence>
<gene>
    <name evidence="1" type="ORF">TSAR_014507</name>
</gene>
<comment type="caution">
    <text evidence="1">The sequence shown here is derived from an EMBL/GenBank/DDBJ whole genome shotgun (WGS) entry which is preliminary data.</text>
</comment>
<dbReference type="Proteomes" id="UP000215335">
    <property type="component" value="Unassembled WGS sequence"/>
</dbReference>
<dbReference type="Gene3D" id="1.25.70.10">
    <property type="entry name" value="Transcription termination factor 3, mitochondrial"/>
    <property type="match status" value="1"/>
</dbReference>
<evidence type="ECO:0000313" key="2">
    <source>
        <dbReference type="Proteomes" id="UP000215335"/>
    </source>
</evidence>
<dbReference type="EMBL" id="NNAY01001376">
    <property type="protein sequence ID" value="OXU24186.1"/>
    <property type="molecule type" value="Genomic_DNA"/>
</dbReference>
<dbReference type="OrthoDB" id="10064535at2759"/>
<dbReference type="InterPro" id="IPR038538">
    <property type="entry name" value="MTERF_sf"/>
</dbReference>
<organism evidence="1 2">
    <name type="scientific">Trichomalopsis sarcophagae</name>
    <dbReference type="NCBI Taxonomy" id="543379"/>
    <lineage>
        <taxon>Eukaryota</taxon>
        <taxon>Metazoa</taxon>
        <taxon>Ecdysozoa</taxon>
        <taxon>Arthropoda</taxon>
        <taxon>Hexapoda</taxon>
        <taxon>Insecta</taxon>
        <taxon>Pterygota</taxon>
        <taxon>Neoptera</taxon>
        <taxon>Endopterygota</taxon>
        <taxon>Hymenoptera</taxon>
        <taxon>Apocrita</taxon>
        <taxon>Proctotrupomorpha</taxon>
        <taxon>Chalcidoidea</taxon>
        <taxon>Pteromalidae</taxon>
        <taxon>Pteromalinae</taxon>
        <taxon>Trichomalopsis</taxon>
    </lineage>
</organism>